<keyword evidence="6 11" id="KW-0547">Nucleotide-binding</keyword>
<dbReference type="PATRIC" id="fig|1367477.3.peg.2565"/>
<accession>U5LD28</accession>
<dbReference type="HAMAP" id="MF_00228">
    <property type="entry name" value="Thz_kinase"/>
    <property type="match status" value="1"/>
</dbReference>
<dbReference type="GO" id="GO:0004417">
    <property type="term" value="F:hydroxyethylthiazole kinase activity"/>
    <property type="evidence" value="ECO:0007669"/>
    <property type="project" value="UniProtKB-UniRule"/>
</dbReference>
<dbReference type="PRINTS" id="PR01099">
    <property type="entry name" value="HYETHTZKNASE"/>
</dbReference>
<evidence type="ECO:0000256" key="2">
    <source>
        <dbReference type="ARBA" id="ARBA00001946"/>
    </source>
</evidence>
<dbReference type="Proteomes" id="UP000017805">
    <property type="component" value="Chromosome"/>
</dbReference>
<dbReference type="GO" id="GO:0009228">
    <property type="term" value="P:thiamine biosynthetic process"/>
    <property type="evidence" value="ECO:0007669"/>
    <property type="project" value="UniProtKB-KW"/>
</dbReference>
<comment type="function">
    <text evidence="11">Catalyzes the phosphorylation of the hydroxyl group of 4-methyl-5-beta-hydroxyethylthiazole (THZ).</text>
</comment>
<dbReference type="AlphaFoldDB" id="U5LD28"/>
<evidence type="ECO:0000256" key="11">
    <source>
        <dbReference type="HAMAP-Rule" id="MF_00228"/>
    </source>
</evidence>
<dbReference type="GO" id="GO:0005524">
    <property type="term" value="F:ATP binding"/>
    <property type="evidence" value="ECO:0007669"/>
    <property type="project" value="UniProtKB-UniRule"/>
</dbReference>
<comment type="cofactor">
    <cofactor evidence="2 11">
        <name>Mg(2+)</name>
        <dbReference type="ChEBI" id="CHEBI:18420"/>
    </cofactor>
</comment>
<dbReference type="EMBL" id="CP006643">
    <property type="protein sequence ID" value="AGX04517.1"/>
    <property type="molecule type" value="Genomic_DNA"/>
</dbReference>
<evidence type="ECO:0000256" key="6">
    <source>
        <dbReference type="ARBA" id="ARBA00022741"/>
    </source>
</evidence>
<dbReference type="KEGG" id="bif:N288_13075"/>
<dbReference type="EC" id="2.7.1.50" evidence="11"/>
<comment type="catalytic activity">
    <reaction evidence="1 11">
        <text>5-(2-hydroxyethyl)-4-methylthiazole + ATP = 4-methyl-5-(2-phosphooxyethyl)-thiazole + ADP + H(+)</text>
        <dbReference type="Rhea" id="RHEA:24212"/>
        <dbReference type="ChEBI" id="CHEBI:15378"/>
        <dbReference type="ChEBI" id="CHEBI:17957"/>
        <dbReference type="ChEBI" id="CHEBI:30616"/>
        <dbReference type="ChEBI" id="CHEBI:58296"/>
        <dbReference type="ChEBI" id="CHEBI:456216"/>
        <dbReference type="EC" id="2.7.1.50"/>
    </reaction>
</comment>
<evidence type="ECO:0000256" key="3">
    <source>
        <dbReference type="ARBA" id="ARBA00004868"/>
    </source>
</evidence>
<dbReference type="PIRSF" id="PIRSF000513">
    <property type="entry name" value="Thz_kinase"/>
    <property type="match status" value="1"/>
</dbReference>
<dbReference type="STRING" id="1367477.N288_13075"/>
<evidence type="ECO:0000256" key="1">
    <source>
        <dbReference type="ARBA" id="ARBA00001771"/>
    </source>
</evidence>
<dbReference type="SUPFAM" id="SSF53613">
    <property type="entry name" value="Ribokinase-like"/>
    <property type="match status" value="1"/>
</dbReference>
<dbReference type="NCBIfam" id="TIGR00694">
    <property type="entry name" value="thiM"/>
    <property type="match status" value="1"/>
</dbReference>
<name>U5LD28_9BACI</name>
<feature type="binding site" evidence="11">
    <location>
        <position position="146"/>
    </location>
    <ligand>
        <name>ATP</name>
        <dbReference type="ChEBI" id="CHEBI:30616"/>
    </ligand>
</feature>
<dbReference type="HOGENOM" id="CLU_019943_0_1_9"/>
<comment type="pathway">
    <text evidence="3 11">Cofactor biosynthesis; thiamine diphosphate biosynthesis; 4-methyl-5-(2-phosphoethyl)-thiazole from 5-(2-hydroxyethyl)-4-methylthiazole: step 1/1.</text>
</comment>
<dbReference type="NCBIfam" id="NF006830">
    <property type="entry name" value="PRK09355.1"/>
    <property type="match status" value="1"/>
</dbReference>
<keyword evidence="4 11" id="KW-0808">Transferase</keyword>
<organism evidence="12 13">
    <name type="scientific">Bacillus infantis NRRL B-14911</name>
    <dbReference type="NCBI Taxonomy" id="1367477"/>
    <lineage>
        <taxon>Bacteria</taxon>
        <taxon>Bacillati</taxon>
        <taxon>Bacillota</taxon>
        <taxon>Bacilli</taxon>
        <taxon>Bacillales</taxon>
        <taxon>Bacillaceae</taxon>
        <taxon>Bacillus</taxon>
    </lineage>
</organism>
<proteinExistence type="inferred from homology"/>
<keyword evidence="5 11" id="KW-0479">Metal-binding</keyword>
<dbReference type="Pfam" id="PF02110">
    <property type="entry name" value="HK"/>
    <property type="match status" value="1"/>
</dbReference>
<dbReference type="GO" id="GO:0009229">
    <property type="term" value="P:thiamine diphosphate biosynthetic process"/>
    <property type="evidence" value="ECO:0007669"/>
    <property type="project" value="UniProtKB-UniRule"/>
</dbReference>
<evidence type="ECO:0000256" key="7">
    <source>
        <dbReference type="ARBA" id="ARBA00022777"/>
    </source>
</evidence>
<gene>
    <name evidence="11" type="primary">thiM</name>
    <name evidence="12" type="ORF">N288_13075</name>
</gene>
<dbReference type="InterPro" id="IPR000417">
    <property type="entry name" value="Hyethyz_kinase"/>
</dbReference>
<feature type="binding site" evidence="11">
    <location>
        <position position="191"/>
    </location>
    <ligand>
        <name>ATP</name>
        <dbReference type="ChEBI" id="CHEBI:30616"/>
    </ligand>
</feature>
<dbReference type="InterPro" id="IPR029056">
    <property type="entry name" value="Ribokinase-like"/>
</dbReference>
<evidence type="ECO:0000256" key="5">
    <source>
        <dbReference type="ARBA" id="ARBA00022723"/>
    </source>
</evidence>
<evidence type="ECO:0000256" key="9">
    <source>
        <dbReference type="ARBA" id="ARBA00022842"/>
    </source>
</evidence>
<keyword evidence="9 11" id="KW-0460">Magnesium</keyword>
<sequence>MLYFYAQLPGPFQGLAFLLLKGEKGMNTIEIAVMLEKLRAEKPLVHNITNMVVTNFTANGLLALGASPVMAHAAEEAADMAGIAGALVLNIGTLTSPVVKSMKLAGESAGRNSVPIILDPVGAGATAYRTETGRNLLEELPISILRGNAAEISHLAGKGGEIKGVDGGEAGNPEETALLAAKLFNTVTVITGKEDIISDGITVVRISGGSSLLTKVTGTGCLLSSVIGAFHAIESDSLKAAAAALAVYSAAAEMAAEAAGNKGPGTFQIELLNSLALLKGEDLENRTDITVLKGEI</sequence>
<comment type="similarity">
    <text evidence="11">Belongs to the Thz kinase family.</text>
</comment>
<evidence type="ECO:0000256" key="4">
    <source>
        <dbReference type="ARBA" id="ARBA00022679"/>
    </source>
</evidence>
<evidence type="ECO:0000313" key="12">
    <source>
        <dbReference type="EMBL" id="AGX04517.1"/>
    </source>
</evidence>
<dbReference type="Gene3D" id="3.40.1190.20">
    <property type="match status" value="1"/>
</dbReference>
<keyword evidence="10 11" id="KW-0784">Thiamine biosynthesis</keyword>
<keyword evidence="13" id="KW-1185">Reference proteome</keyword>
<evidence type="ECO:0000313" key="13">
    <source>
        <dbReference type="Proteomes" id="UP000017805"/>
    </source>
</evidence>
<dbReference type="UniPathway" id="UPA00060">
    <property type="reaction ID" value="UER00139"/>
</dbReference>
<dbReference type="CDD" id="cd01170">
    <property type="entry name" value="THZ_kinase"/>
    <property type="match status" value="1"/>
</dbReference>
<feature type="binding site" evidence="11">
    <location>
        <position position="218"/>
    </location>
    <ligand>
        <name>substrate</name>
    </ligand>
</feature>
<keyword evidence="7 11" id="KW-0418">Kinase</keyword>
<dbReference type="GO" id="GO:0000287">
    <property type="term" value="F:magnesium ion binding"/>
    <property type="evidence" value="ECO:0007669"/>
    <property type="project" value="UniProtKB-UniRule"/>
</dbReference>
<evidence type="ECO:0000256" key="8">
    <source>
        <dbReference type="ARBA" id="ARBA00022840"/>
    </source>
</evidence>
<reference evidence="12 13" key="1">
    <citation type="submission" date="2013-07" db="EMBL/GenBank/DDBJ databases">
        <title>Complete genome sequence of Bacillus infantis NRRL B-14911 that has potential to induce cardiac disease by antigenic mimicry.</title>
        <authorList>
            <person name="Massilamany C."/>
            <person name="Smith T.P.L."/>
            <person name="Loy J.D."/>
            <person name="Barletta R."/>
            <person name="Reddy J."/>
        </authorList>
    </citation>
    <scope>NUCLEOTIDE SEQUENCE [LARGE SCALE GENOMIC DNA]</scope>
    <source>
        <strain evidence="12 13">NRRL B-14911</strain>
    </source>
</reference>
<protein>
    <recommendedName>
        <fullName evidence="11">Hydroxyethylthiazole kinase</fullName>
        <ecNumber evidence="11">2.7.1.50</ecNumber>
    </recommendedName>
    <alternativeName>
        <fullName evidence="11">4-methyl-5-beta-hydroxyethylthiazole kinase</fullName>
        <shortName evidence="11">TH kinase</shortName>
        <shortName evidence="11">Thz kinase</shortName>
    </alternativeName>
</protein>
<evidence type="ECO:0000256" key="10">
    <source>
        <dbReference type="ARBA" id="ARBA00022977"/>
    </source>
</evidence>
<keyword evidence="8 11" id="KW-0067">ATP-binding</keyword>
<feature type="binding site" evidence="11">
    <location>
        <position position="70"/>
    </location>
    <ligand>
        <name>substrate</name>
    </ligand>
</feature>